<name>A0AAI9WN38_9BURK</name>
<comment type="caution">
    <text evidence="1">The sequence shown here is derived from an EMBL/GenBank/DDBJ whole genome shotgun (WGS) entry which is preliminary data.</text>
</comment>
<organism evidence="1 2">
    <name type="scientific">Sutterella seckii</name>
    <dbReference type="NCBI Taxonomy" id="1944635"/>
    <lineage>
        <taxon>Bacteria</taxon>
        <taxon>Pseudomonadati</taxon>
        <taxon>Pseudomonadota</taxon>
        <taxon>Betaproteobacteria</taxon>
        <taxon>Burkholderiales</taxon>
        <taxon>Sutterellaceae</taxon>
        <taxon>Sutterella</taxon>
    </lineage>
</organism>
<dbReference type="Proteomes" id="UP000469462">
    <property type="component" value="Unassembled WGS sequence"/>
</dbReference>
<sequence length="312" mass="32871">MSFSIIAEALDLLDDPQANGARTAEFLKTYGAEAVAIETCRGEKGSTDFIRVLIPGKNGKSAGGKAPTLGVVGRLGGIGARPDRLGFTSDGDGALSAVAIAAKLSRMHALGDILEGDVIVTTHICPNAPTRPHDPVPFMDSPVTSAECNAHEVDPAMDAVISIDTTKGNRIVNHRGIAITPTVRDGWILRVSEDFLSILEITTGKLPVVLPLTQQDITPYGNGIYHLNSILQPSVATRAPVIGLAITAVSQVPGCATGATHLEDISDAVSFTLEAAKAYVSGKAHFCDEAEFMRLQSLYGSMSHLRTFGEQK</sequence>
<reference evidence="1 2" key="1">
    <citation type="submission" date="2019-10" db="EMBL/GenBank/DDBJ databases">
        <title>Genome diversity of Sutterella seckii.</title>
        <authorList>
            <person name="Chaplin A.V."/>
            <person name="Sokolova S.R."/>
            <person name="Mosin K.A."/>
            <person name="Ivanova E.L."/>
            <person name="Kochetkova T.O."/>
            <person name="Goltsov A.Y."/>
            <person name="Trofimov D.Y."/>
            <person name="Efimov B.A."/>
        </authorList>
    </citation>
    <scope>NUCLEOTIDE SEQUENCE [LARGE SCALE GENOMIC DNA]</scope>
    <source>
        <strain evidence="1 2">ASD3426</strain>
    </source>
</reference>
<dbReference type="EMBL" id="WEHW01000015">
    <property type="protein sequence ID" value="KAB7651398.1"/>
    <property type="molecule type" value="Genomic_DNA"/>
</dbReference>
<dbReference type="AlphaFoldDB" id="A0AAI9WN38"/>
<dbReference type="Pfam" id="PF06675">
    <property type="entry name" value="DUF1177"/>
    <property type="match status" value="1"/>
</dbReference>
<proteinExistence type="predicted"/>
<protein>
    <submittedName>
        <fullName evidence="1">DUF1177 family protein</fullName>
    </submittedName>
</protein>
<dbReference type="InterPro" id="IPR009561">
    <property type="entry name" value="DUF1177"/>
</dbReference>
<gene>
    <name evidence="1" type="ORF">GBM96_05775</name>
</gene>
<keyword evidence="2" id="KW-1185">Reference proteome</keyword>
<evidence type="ECO:0000313" key="2">
    <source>
        <dbReference type="Proteomes" id="UP000469462"/>
    </source>
</evidence>
<dbReference type="RefSeq" id="WP_139687338.1">
    <property type="nucleotide sequence ID" value="NZ_WEHW01000015.1"/>
</dbReference>
<evidence type="ECO:0000313" key="1">
    <source>
        <dbReference type="EMBL" id="KAB7651398.1"/>
    </source>
</evidence>
<accession>A0AAI9WN38</accession>